<evidence type="ECO:0000313" key="4">
    <source>
        <dbReference type="Proteomes" id="UP000015453"/>
    </source>
</evidence>
<evidence type="ECO:0000259" key="2">
    <source>
        <dbReference type="PROSITE" id="PS50102"/>
    </source>
</evidence>
<evidence type="ECO:0000256" key="1">
    <source>
        <dbReference type="PROSITE-ProRule" id="PRU00176"/>
    </source>
</evidence>
<sequence>EIDGNVDVESAEDDFVPLKDMKMWLANKPRGFGEGKVYDTSIEDELLEEIEQSRKAAVIHLNKLNSDGAMKSIPKKEEEAIQVKGCLVRLLNLPKKKNIHRDLQAAFNGFPGITDTSPVVSGNKKTRDPICKGVAFITFKSESDAQRFVQEYAGRRIVFGKIEKQIKCEVM</sequence>
<dbReference type="Gene3D" id="3.30.70.330">
    <property type="match status" value="1"/>
</dbReference>
<dbReference type="InterPro" id="IPR035979">
    <property type="entry name" value="RBD_domain_sf"/>
</dbReference>
<dbReference type="EMBL" id="AUSU01007925">
    <property type="protein sequence ID" value="EPS59975.1"/>
    <property type="molecule type" value="Genomic_DNA"/>
</dbReference>
<proteinExistence type="predicted"/>
<organism evidence="3 4">
    <name type="scientific">Genlisea aurea</name>
    <dbReference type="NCBI Taxonomy" id="192259"/>
    <lineage>
        <taxon>Eukaryota</taxon>
        <taxon>Viridiplantae</taxon>
        <taxon>Streptophyta</taxon>
        <taxon>Embryophyta</taxon>
        <taxon>Tracheophyta</taxon>
        <taxon>Spermatophyta</taxon>
        <taxon>Magnoliopsida</taxon>
        <taxon>eudicotyledons</taxon>
        <taxon>Gunneridae</taxon>
        <taxon>Pentapetalae</taxon>
        <taxon>asterids</taxon>
        <taxon>lamiids</taxon>
        <taxon>Lamiales</taxon>
        <taxon>Lentibulariaceae</taxon>
        <taxon>Genlisea</taxon>
    </lineage>
</organism>
<dbReference type="GO" id="GO:0003723">
    <property type="term" value="F:RNA binding"/>
    <property type="evidence" value="ECO:0007669"/>
    <property type="project" value="UniProtKB-UniRule"/>
</dbReference>
<reference evidence="3 4" key="1">
    <citation type="journal article" date="2013" name="BMC Genomics">
        <title>The miniature genome of a carnivorous plant Genlisea aurea contains a low number of genes and short non-coding sequences.</title>
        <authorList>
            <person name="Leushkin E.V."/>
            <person name="Sutormin R.A."/>
            <person name="Nabieva E.R."/>
            <person name="Penin A.A."/>
            <person name="Kondrashov A.S."/>
            <person name="Logacheva M.D."/>
        </authorList>
    </citation>
    <scope>NUCLEOTIDE SEQUENCE [LARGE SCALE GENOMIC DNA]</scope>
</reference>
<dbReference type="PANTHER" id="PTHR37200:SF1">
    <property type="entry name" value="RNA-BINDING (RRM_RBD_RNP MOTIFS) FAMILY PROTEIN"/>
    <property type="match status" value="1"/>
</dbReference>
<dbReference type="InterPro" id="IPR000504">
    <property type="entry name" value="RRM_dom"/>
</dbReference>
<dbReference type="OrthoDB" id="1912879at2759"/>
<dbReference type="PROSITE" id="PS50102">
    <property type="entry name" value="RRM"/>
    <property type="match status" value="1"/>
</dbReference>
<keyword evidence="1" id="KW-0694">RNA-binding</keyword>
<feature type="non-terminal residue" evidence="3">
    <location>
        <position position="171"/>
    </location>
</feature>
<dbReference type="Pfam" id="PF00076">
    <property type="entry name" value="RRM_1"/>
    <property type="match status" value="1"/>
</dbReference>
<dbReference type="Proteomes" id="UP000015453">
    <property type="component" value="Unassembled WGS sequence"/>
</dbReference>
<dbReference type="SUPFAM" id="SSF54928">
    <property type="entry name" value="RNA-binding domain, RBD"/>
    <property type="match status" value="1"/>
</dbReference>
<gene>
    <name evidence="3" type="ORF">M569_14828</name>
</gene>
<dbReference type="AlphaFoldDB" id="S8BZH9"/>
<comment type="caution">
    <text evidence="3">The sequence shown here is derived from an EMBL/GenBank/DDBJ whole genome shotgun (WGS) entry which is preliminary data.</text>
</comment>
<name>S8BZH9_9LAMI</name>
<dbReference type="PANTHER" id="PTHR37200">
    <property type="entry name" value="RNA-BINDING (RRM/RBD/RNP MOTIFS) FAMILY PROTEIN"/>
    <property type="match status" value="1"/>
</dbReference>
<feature type="domain" description="RRM" evidence="2">
    <location>
        <begin position="86"/>
        <end position="171"/>
    </location>
</feature>
<protein>
    <recommendedName>
        <fullName evidence="2">RRM domain-containing protein</fullName>
    </recommendedName>
</protein>
<accession>S8BZH9</accession>
<keyword evidence="4" id="KW-1185">Reference proteome</keyword>
<dbReference type="CDD" id="cd00590">
    <property type="entry name" value="RRM_SF"/>
    <property type="match status" value="1"/>
</dbReference>
<feature type="non-terminal residue" evidence="3">
    <location>
        <position position="1"/>
    </location>
</feature>
<dbReference type="InterPro" id="IPR012677">
    <property type="entry name" value="Nucleotide-bd_a/b_plait_sf"/>
</dbReference>
<evidence type="ECO:0000313" key="3">
    <source>
        <dbReference type="EMBL" id="EPS59975.1"/>
    </source>
</evidence>